<keyword evidence="2 7" id="KW-0812">Transmembrane</keyword>
<keyword evidence="3" id="KW-0677">Repeat</keyword>
<feature type="transmembrane region" description="Helical" evidence="9">
    <location>
        <begin position="130"/>
        <end position="151"/>
    </location>
</feature>
<feature type="region of interest" description="Disordered" evidence="8">
    <location>
        <begin position="552"/>
        <end position="585"/>
    </location>
</feature>
<dbReference type="InterPro" id="IPR044751">
    <property type="entry name" value="Ion_transp-like_CBS"/>
</dbReference>
<dbReference type="InterPro" id="IPR045095">
    <property type="entry name" value="ACDP"/>
</dbReference>
<feature type="compositionally biased region" description="Low complexity" evidence="8">
    <location>
        <begin position="651"/>
        <end position="671"/>
    </location>
</feature>
<dbReference type="PANTHER" id="PTHR12064:SF97">
    <property type="entry name" value="METAL TRANSPORTER CNNM-5"/>
    <property type="match status" value="1"/>
</dbReference>
<feature type="compositionally biased region" description="Low complexity" evidence="8">
    <location>
        <begin position="555"/>
        <end position="569"/>
    </location>
</feature>
<dbReference type="AlphaFoldDB" id="A0A4Z1P301"/>
<feature type="domain" description="CNNM transmembrane" evidence="11">
    <location>
        <begin position="67"/>
        <end position="253"/>
    </location>
</feature>
<feature type="compositionally biased region" description="Acidic residues" evidence="8">
    <location>
        <begin position="619"/>
        <end position="629"/>
    </location>
</feature>
<evidence type="ECO:0000259" key="11">
    <source>
        <dbReference type="PROSITE" id="PS51846"/>
    </source>
</evidence>
<dbReference type="CDD" id="cd04590">
    <property type="entry name" value="CBS_pair_CorC_HlyC_assoc"/>
    <property type="match status" value="1"/>
</dbReference>
<dbReference type="SUPFAM" id="SSF54631">
    <property type="entry name" value="CBS-domain pair"/>
    <property type="match status" value="1"/>
</dbReference>
<dbReference type="GO" id="GO:0010960">
    <property type="term" value="P:magnesium ion homeostasis"/>
    <property type="evidence" value="ECO:0007669"/>
    <property type="project" value="InterPro"/>
</dbReference>
<dbReference type="FunFam" id="3.10.580.10:FF:000006">
    <property type="entry name" value="DUF21 and CBS domain protein"/>
    <property type="match status" value="1"/>
</dbReference>
<protein>
    <submittedName>
        <fullName evidence="12">DUF21-domain-containing protein</fullName>
    </submittedName>
</protein>
<organism evidence="12 13">
    <name type="scientific">Venturia nashicola</name>
    <dbReference type="NCBI Taxonomy" id="86259"/>
    <lineage>
        <taxon>Eukaryota</taxon>
        <taxon>Fungi</taxon>
        <taxon>Dikarya</taxon>
        <taxon>Ascomycota</taxon>
        <taxon>Pezizomycotina</taxon>
        <taxon>Dothideomycetes</taxon>
        <taxon>Pleosporomycetidae</taxon>
        <taxon>Venturiales</taxon>
        <taxon>Venturiaceae</taxon>
        <taxon>Venturia</taxon>
    </lineage>
</organism>
<dbReference type="InterPro" id="IPR046342">
    <property type="entry name" value="CBS_dom_sf"/>
</dbReference>
<dbReference type="InterPro" id="IPR000644">
    <property type="entry name" value="CBS_dom"/>
</dbReference>
<evidence type="ECO:0000313" key="13">
    <source>
        <dbReference type="Proteomes" id="UP000298493"/>
    </source>
</evidence>
<comment type="subcellular location">
    <subcellularLocation>
        <location evidence="1">Membrane</location>
        <topology evidence="1">Multi-pass membrane protein</topology>
    </subcellularLocation>
</comment>
<dbReference type="Pfam" id="PF01595">
    <property type="entry name" value="CNNM"/>
    <property type="match status" value="1"/>
</dbReference>
<feature type="compositionally biased region" description="Basic residues" evidence="8">
    <location>
        <begin position="855"/>
        <end position="870"/>
    </location>
</feature>
<dbReference type="InterPro" id="IPR002550">
    <property type="entry name" value="CNNM"/>
</dbReference>
<feature type="region of interest" description="Disordered" evidence="8">
    <location>
        <begin position="805"/>
        <end position="882"/>
    </location>
</feature>
<evidence type="ECO:0000256" key="5">
    <source>
        <dbReference type="ARBA" id="ARBA00023136"/>
    </source>
</evidence>
<dbReference type="GO" id="GO:0030026">
    <property type="term" value="P:intracellular manganese ion homeostasis"/>
    <property type="evidence" value="ECO:0007669"/>
    <property type="project" value="TreeGrafter"/>
</dbReference>
<feature type="domain" description="CBS" evidence="10">
    <location>
        <begin position="334"/>
        <end position="399"/>
    </location>
</feature>
<dbReference type="GO" id="GO:0016020">
    <property type="term" value="C:membrane"/>
    <property type="evidence" value="ECO:0007669"/>
    <property type="project" value="UniProtKB-SubCell"/>
</dbReference>
<accession>A0A4Z1P301</accession>
<evidence type="ECO:0000259" key="10">
    <source>
        <dbReference type="PROSITE" id="PS51371"/>
    </source>
</evidence>
<feature type="transmembrane region" description="Helical" evidence="9">
    <location>
        <begin position="25"/>
        <end position="48"/>
    </location>
</feature>
<evidence type="ECO:0000256" key="2">
    <source>
        <dbReference type="ARBA" id="ARBA00022692"/>
    </source>
</evidence>
<keyword evidence="6" id="KW-0129">CBS domain</keyword>
<feature type="compositionally biased region" description="Basic and acidic residues" evidence="8">
    <location>
        <begin position="733"/>
        <end position="755"/>
    </location>
</feature>
<feature type="transmembrane region" description="Helical" evidence="9">
    <location>
        <begin position="157"/>
        <end position="176"/>
    </location>
</feature>
<evidence type="ECO:0000256" key="7">
    <source>
        <dbReference type="PROSITE-ProRule" id="PRU01193"/>
    </source>
</evidence>
<feature type="region of interest" description="Disordered" evidence="8">
    <location>
        <begin position="448"/>
        <end position="506"/>
    </location>
</feature>
<dbReference type="PROSITE" id="PS51371">
    <property type="entry name" value="CBS"/>
    <property type="match status" value="1"/>
</dbReference>
<feature type="compositionally biased region" description="Basic and acidic residues" evidence="8">
    <location>
        <begin position="839"/>
        <end position="850"/>
    </location>
</feature>
<reference evidence="12 13" key="1">
    <citation type="submission" date="2019-04" db="EMBL/GenBank/DDBJ databases">
        <title>High contiguity whole genome sequence and gene annotation resource for two Venturia nashicola isolates.</title>
        <authorList>
            <person name="Prokchorchik M."/>
            <person name="Won K."/>
            <person name="Lee Y."/>
            <person name="Choi E.D."/>
            <person name="Segonzac C."/>
            <person name="Sohn K.H."/>
        </authorList>
    </citation>
    <scope>NUCLEOTIDE SEQUENCE [LARGE SCALE GENOMIC DNA]</scope>
    <source>
        <strain evidence="12 13">PRI2</strain>
    </source>
</reference>
<proteinExistence type="predicted"/>
<evidence type="ECO:0000313" key="12">
    <source>
        <dbReference type="EMBL" id="TID20689.1"/>
    </source>
</evidence>
<evidence type="ECO:0000256" key="3">
    <source>
        <dbReference type="ARBA" id="ARBA00022737"/>
    </source>
</evidence>
<name>A0A4Z1P301_9PEZI</name>
<comment type="caution">
    <text evidence="12">The sequence shown here is derived from an EMBL/GenBank/DDBJ whole genome shotgun (WGS) entry which is preliminary data.</text>
</comment>
<dbReference type="STRING" id="86259.A0A4Z1P301"/>
<gene>
    <name evidence="12" type="ORF">E6O75_ATG05453</name>
</gene>
<feature type="compositionally biased region" description="Polar residues" evidence="8">
    <location>
        <begin position="672"/>
        <end position="686"/>
    </location>
</feature>
<keyword evidence="13" id="KW-1185">Reference proteome</keyword>
<feature type="compositionally biased region" description="Polar residues" evidence="8">
    <location>
        <begin position="757"/>
        <end position="767"/>
    </location>
</feature>
<dbReference type="PROSITE" id="PS51846">
    <property type="entry name" value="CNNM"/>
    <property type="match status" value="1"/>
</dbReference>
<keyword evidence="5 7" id="KW-0472">Membrane</keyword>
<feature type="compositionally biased region" description="Polar residues" evidence="8">
    <location>
        <begin position="824"/>
        <end position="835"/>
    </location>
</feature>
<keyword evidence="4 7" id="KW-1133">Transmembrane helix</keyword>
<evidence type="ECO:0000256" key="1">
    <source>
        <dbReference type="ARBA" id="ARBA00004141"/>
    </source>
</evidence>
<dbReference type="PANTHER" id="PTHR12064">
    <property type="entry name" value="METAL TRANSPORTER CNNM"/>
    <property type="match status" value="1"/>
</dbReference>
<evidence type="ECO:0000256" key="8">
    <source>
        <dbReference type="SAM" id="MobiDB-lite"/>
    </source>
</evidence>
<evidence type="ECO:0000256" key="9">
    <source>
        <dbReference type="SAM" id="Phobius"/>
    </source>
</evidence>
<feature type="region of interest" description="Disordered" evidence="8">
    <location>
        <begin position="619"/>
        <end position="792"/>
    </location>
</feature>
<dbReference type="Proteomes" id="UP000298493">
    <property type="component" value="Unassembled WGS sequence"/>
</dbReference>
<evidence type="ECO:0000256" key="6">
    <source>
        <dbReference type="PROSITE-ProRule" id="PRU00703"/>
    </source>
</evidence>
<feature type="compositionally biased region" description="Basic and acidic residues" evidence="8">
    <location>
        <begin position="449"/>
        <end position="459"/>
    </location>
</feature>
<dbReference type="Gene3D" id="3.10.580.10">
    <property type="entry name" value="CBS-domain"/>
    <property type="match status" value="1"/>
</dbReference>
<dbReference type="GO" id="GO:0005737">
    <property type="term" value="C:cytoplasm"/>
    <property type="evidence" value="ECO:0007669"/>
    <property type="project" value="TreeGrafter"/>
</dbReference>
<feature type="transmembrane region" description="Helical" evidence="9">
    <location>
        <begin position="188"/>
        <end position="208"/>
    </location>
</feature>
<feature type="transmembrane region" description="Helical" evidence="9">
    <location>
        <begin position="71"/>
        <end position="95"/>
    </location>
</feature>
<evidence type="ECO:0000256" key="4">
    <source>
        <dbReference type="ARBA" id="ARBA00022989"/>
    </source>
</evidence>
<dbReference type="EMBL" id="SNSC02000010">
    <property type="protein sequence ID" value="TID20689.1"/>
    <property type="molecule type" value="Genomic_DNA"/>
</dbReference>
<sequence>MAASIPGPRDRDTSSRVPTWAPPPAISVLSSLILVAVASLPGAIAVPISEVAGEIYAFAKPEPKPAEDPSLWLYLTTAALLVILGGVFAGLTIALMGQDEIYLQVIATSGEGAERKNAKKVLRLLKRGKHWVLVTLLLGNVITNETLPIVLDRSLGGGWPAVLGSTVLIVIFGEVAPQSICVRFGLPIGAFMAPFVLVLMWLLSPVAWPTAKLLDYLLGEDHGTTYKKAGLKTLVTLHRTLGQTPGERLNQDEVTIISAVLDLKEKSVGSIMTPMADTFTLSLDTVLDEAMMDSILSEGYSRIPIYAVNNPRDFVGMLLVKMLITYDPEDALRVRDFQLATLPETRPETSCLDIVNFFQEGKSHMVLVSDYPGEPNGALGVVTLEDVIEELIGEEIIDESDVFIDVHKAVRRLHPAPFSRVRRADKGQIIATPDVLVPNSEQEGLLAAFDKDQQTEGRRSRAASVTEVPRKAARRQSASERSKSPPGTTFMLRRGSSGGEPQAMRSSNADIRQHLKHLGPSNAASRPKATRIGTVHIKPGHVDTLATLPETAQLSVSPSPTRPVVTSPRSIRRSSEINESTSLLSAGHSAKDGVHALSYGAAGNSPTAKHQSLDVFQDDAEDSTTDVNEEPMSSTTEIPSPKPEQDLLTGSPSASPKSKSLSSVKAQSSSSPTLAKQQSRSSSTAISPPPKFVLEMSSSKENIASVDGPQEAGSTAVSAPPKMILDLSPSKENLTKIDGSDDGVAAERSDRDKRPISRQTSSSTIGSLHSRDVPNSHKNRRVNTRSGSISETIVEVKGVKKLILETTSSSDGDEDGSGGVSVTTNNGKENVNGSGSKDVAGHDADKEGEGGKLAAAKKKRKKNKHKKKGKGAGMGDSQTLTK</sequence>